<feature type="compositionally biased region" description="Polar residues" evidence="1">
    <location>
        <begin position="56"/>
        <end position="71"/>
    </location>
</feature>
<protein>
    <submittedName>
        <fullName evidence="2">Uncharacterized protein</fullName>
    </submittedName>
</protein>
<dbReference type="AlphaFoldDB" id="A0A9Q1G398"/>
<comment type="caution">
    <text evidence="2">The sequence shown here is derived from an EMBL/GenBank/DDBJ whole genome shotgun (WGS) entry which is preliminary data.</text>
</comment>
<gene>
    <name evidence="2" type="ORF">SKAU_G00047910</name>
</gene>
<evidence type="ECO:0000256" key="1">
    <source>
        <dbReference type="SAM" id="MobiDB-lite"/>
    </source>
</evidence>
<accession>A0A9Q1G398</accession>
<evidence type="ECO:0000313" key="3">
    <source>
        <dbReference type="Proteomes" id="UP001152622"/>
    </source>
</evidence>
<dbReference type="EMBL" id="JAINUF010000002">
    <property type="protein sequence ID" value="KAJ8374211.1"/>
    <property type="molecule type" value="Genomic_DNA"/>
</dbReference>
<dbReference type="Proteomes" id="UP001152622">
    <property type="component" value="Chromosome 2"/>
</dbReference>
<keyword evidence="3" id="KW-1185">Reference proteome</keyword>
<feature type="region of interest" description="Disordered" evidence="1">
    <location>
        <begin position="56"/>
        <end position="85"/>
    </location>
</feature>
<evidence type="ECO:0000313" key="2">
    <source>
        <dbReference type="EMBL" id="KAJ8374211.1"/>
    </source>
</evidence>
<name>A0A9Q1G398_SYNKA</name>
<organism evidence="2 3">
    <name type="scientific">Synaphobranchus kaupii</name>
    <name type="common">Kaup's arrowtooth eel</name>
    <dbReference type="NCBI Taxonomy" id="118154"/>
    <lineage>
        <taxon>Eukaryota</taxon>
        <taxon>Metazoa</taxon>
        <taxon>Chordata</taxon>
        <taxon>Craniata</taxon>
        <taxon>Vertebrata</taxon>
        <taxon>Euteleostomi</taxon>
        <taxon>Actinopterygii</taxon>
        <taxon>Neopterygii</taxon>
        <taxon>Teleostei</taxon>
        <taxon>Anguilliformes</taxon>
        <taxon>Synaphobranchidae</taxon>
        <taxon>Synaphobranchus</taxon>
    </lineage>
</organism>
<proteinExistence type="predicted"/>
<reference evidence="2" key="1">
    <citation type="journal article" date="2023" name="Science">
        <title>Genome structures resolve the early diversification of teleost fishes.</title>
        <authorList>
            <person name="Parey E."/>
            <person name="Louis A."/>
            <person name="Montfort J."/>
            <person name="Bouchez O."/>
            <person name="Roques C."/>
            <person name="Iampietro C."/>
            <person name="Lluch J."/>
            <person name="Castinel A."/>
            <person name="Donnadieu C."/>
            <person name="Desvignes T."/>
            <person name="Floi Bucao C."/>
            <person name="Jouanno E."/>
            <person name="Wen M."/>
            <person name="Mejri S."/>
            <person name="Dirks R."/>
            <person name="Jansen H."/>
            <person name="Henkel C."/>
            <person name="Chen W.J."/>
            <person name="Zahm M."/>
            <person name="Cabau C."/>
            <person name="Klopp C."/>
            <person name="Thompson A.W."/>
            <person name="Robinson-Rechavi M."/>
            <person name="Braasch I."/>
            <person name="Lecointre G."/>
            <person name="Bobe J."/>
            <person name="Postlethwait J.H."/>
            <person name="Berthelot C."/>
            <person name="Roest Crollius H."/>
            <person name="Guiguen Y."/>
        </authorList>
    </citation>
    <scope>NUCLEOTIDE SEQUENCE</scope>
    <source>
        <strain evidence="2">WJC10195</strain>
    </source>
</reference>
<sequence length="85" mass="9182">MTSPLQTLRMLGNGVRSGAQCSWNKAGMCTVILRKTRIPSSISLLTEPLTSLRSDNSGLCRTGGDTRTSRVPSALLPNNPLVRRL</sequence>